<organism evidence="2 3">
    <name type="scientific">Nocardioides dubius</name>
    <dbReference type="NCBI Taxonomy" id="317019"/>
    <lineage>
        <taxon>Bacteria</taxon>
        <taxon>Bacillati</taxon>
        <taxon>Actinomycetota</taxon>
        <taxon>Actinomycetes</taxon>
        <taxon>Propionibacteriales</taxon>
        <taxon>Nocardioidaceae</taxon>
        <taxon>Nocardioides</taxon>
    </lineage>
</organism>
<dbReference type="EMBL" id="BAAALG010000002">
    <property type="protein sequence ID" value="GAA1093676.1"/>
    <property type="molecule type" value="Genomic_DNA"/>
</dbReference>
<dbReference type="Pfam" id="PF01872">
    <property type="entry name" value="RibD_C"/>
    <property type="match status" value="1"/>
</dbReference>
<dbReference type="InterPro" id="IPR024072">
    <property type="entry name" value="DHFR-like_dom_sf"/>
</dbReference>
<dbReference type="RefSeq" id="WP_343991300.1">
    <property type="nucleotide sequence ID" value="NZ_BAAALG010000002.1"/>
</dbReference>
<proteinExistence type="predicted"/>
<protein>
    <submittedName>
        <fullName evidence="2">Dihydrofolate reductase family protein</fullName>
    </submittedName>
</protein>
<name>A0ABN1TME4_9ACTN</name>
<dbReference type="InterPro" id="IPR002734">
    <property type="entry name" value="RibDG_C"/>
</dbReference>
<keyword evidence="3" id="KW-1185">Reference proteome</keyword>
<evidence type="ECO:0000313" key="3">
    <source>
        <dbReference type="Proteomes" id="UP001501581"/>
    </source>
</evidence>
<reference evidence="2 3" key="1">
    <citation type="journal article" date="2019" name="Int. J. Syst. Evol. Microbiol.">
        <title>The Global Catalogue of Microorganisms (GCM) 10K type strain sequencing project: providing services to taxonomists for standard genome sequencing and annotation.</title>
        <authorList>
            <consortium name="The Broad Institute Genomics Platform"/>
            <consortium name="The Broad Institute Genome Sequencing Center for Infectious Disease"/>
            <person name="Wu L."/>
            <person name="Ma J."/>
        </authorList>
    </citation>
    <scope>NUCLEOTIDE SEQUENCE [LARGE SCALE GENOMIC DNA]</scope>
    <source>
        <strain evidence="2 3">JCM 13008</strain>
    </source>
</reference>
<dbReference type="Gene3D" id="3.40.430.10">
    <property type="entry name" value="Dihydrofolate Reductase, subunit A"/>
    <property type="match status" value="1"/>
</dbReference>
<evidence type="ECO:0000313" key="2">
    <source>
        <dbReference type="EMBL" id="GAA1093676.1"/>
    </source>
</evidence>
<dbReference type="SUPFAM" id="SSF53597">
    <property type="entry name" value="Dihydrofolate reductase-like"/>
    <property type="match status" value="1"/>
</dbReference>
<accession>A0ABN1TME4</accession>
<gene>
    <name evidence="2" type="ORF">GCM10009668_06480</name>
</gene>
<sequence>MGHLIYAAIGSLDGFIADADGDFGFAMPSAELHAYLNARDRRVSADLYGRRLYEVMRFWETYGVDPASMPDDAAQDPLFEVSKEYGELWRGRDKVVFSTTLDAVDTARTGLVDHFSPAAVRQFVEDQPGDVSIGGPTLAAHALRAGIVDRIEYYAFPVVIGSGAPWLPPGWRQELRLIEEHRFLSGVMHSAYEVLRG</sequence>
<evidence type="ECO:0000259" key="1">
    <source>
        <dbReference type="Pfam" id="PF01872"/>
    </source>
</evidence>
<comment type="caution">
    <text evidence="2">The sequence shown here is derived from an EMBL/GenBank/DDBJ whole genome shotgun (WGS) entry which is preliminary data.</text>
</comment>
<dbReference type="Proteomes" id="UP001501581">
    <property type="component" value="Unassembled WGS sequence"/>
</dbReference>
<feature type="domain" description="Bacterial bifunctional deaminase-reductase C-terminal" evidence="1">
    <location>
        <begin position="3"/>
        <end position="174"/>
    </location>
</feature>